<dbReference type="Gene3D" id="3.60.15.10">
    <property type="entry name" value="Ribonuclease Z/Hydroxyacylglutathione hydrolase-like"/>
    <property type="match status" value="1"/>
</dbReference>
<organism evidence="3 4">
    <name type="scientific">Chelonobacter oris</name>
    <dbReference type="NCBI Taxonomy" id="505317"/>
    <lineage>
        <taxon>Bacteria</taxon>
        <taxon>Pseudomonadati</taxon>
        <taxon>Pseudomonadota</taxon>
        <taxon>Gammaproteobacteria</taxon>
        <taxon>Pasteurellales</taxon>
        <taxon>Pasteurellaceae</taxon>
        <taxon>Chelonobacter</taxon>
    </lineage>
</organism>
<keyword evidence="4" id="KW-1185">Reference proteome</keyword>
<feature type="signal peptide" evidence="1">
    <location>
        <begin position="1"/>
        <end position="20"/>
    </location>
</feature>
<name>A0A0A3ARE8_9PAST</name>
<evidence type="ECO:0000313" key="3">
    <source>
        <dbReference type="EMBL" id="KGQ69640.1"/>
    </source>
</evidence>
<dbReference type="SMART" id="SM00849">
    <property type="entry name" value="Lactamase_B"/>
    <property type="match status" value="1"/>
</dbReference>
<reference evidence="3 4" key="1">
    <citation type="submission" date="2014-11" db="EMBL/GenBank/DDBJ databases">
        <title>Draft genome sequence of Chelonobacter oris 1662T, associated with respiratory disease in Hermann's Tortoises.</title>
        <authorList>
            <person name="Kudirkiene E."/>
            <person name="Hansen M.J."/>
            <person name="Bojesen A.M."/>
        </authorList>
    </citation>
    <scope>NUCLEOTIDE SEQUENCE [LARGE SCALE GENOMIC DNA]</scope>
    <source>
        <strain evidence="3 4">1662</strain>
    </source>
</reference>
<dbReference type="Proteomes" id="UP000030380">
    <property type="component" value="Unassembled WGS sequence"/>
</dbReference>
<protein>
    <submittedName>
        <fullName evidence="3">Beta-lactamase</fullName>
    </submittedName>
</protein>
<dbReference type="STRING" id="505317.OA57_10275"/>
<dbReference type="PANTHER" id="PTHR42951">
    <property type="entry name" value="METALLO-BETA-LACTAMASE DOMAIN-CONTAINING"/>
    <property type="match status" value="1"/>
</dbReference>
<keyword evidence="1" id="KW-0732">Signal</keyword>
<gene>
    <name evidence="3" type="ORF">OA57_10275</name>
</gene>
<dbReference type="OrthoDB" id="8441428at2"/>
<sequence length="289" mass="31318">MKSTVLTTFATFAFAASVHAETTAPLNLKVYNADKNSFSVTSTVVSGDTEALVIDSGFTRADALRIAANVLDSGKTLNTVLISNADPDFYFGAETLKQIFPQVKVVTTQAVHDRIKQKMAGKIAYWSPLMGNNAPKNPILPEVLSNNSLTVDGQKIEILGTEGILAHRPYVWIPSIRTISGNIGIFGDMHVWTADTQSAEERAAWIQQLEEMKALKPTTVIPGHMSAEAKLDASAINFTQAYLTRFESAVADSQNSAQIIATMEKAYPNLHGKSNVELGAKVVSGEMKW</sequence>
<dbReference type="SUPFAM" id="SSF56281">
    <property type="entry name" value="Metallo-hydrolase/oxidoreductase"/>
    <property type="match status" value="1"/>
</dbReference>
<feature type="chain" id="PRO_5001997775" evidence="1">
    <location>
        <begin position="21"/>
        <end position="289"/>
    </location>
</feature>
<dbReference type="EMBL" id="JSUM01000015">
    <property type="protein sequence ID" value="KGQ69640.1"/>
    <property type="molecule type" value="Genomic_DNA"/>
</dbReference>
<dbReference type="RefSeq" id="WP_034617342.1">
    <property type="nucleotide sequence ID" value="NZ_JSUM01000015.1"/>
</dbReference>
<accession>A0A0A3ARE8</accession>
<dbReference type="PANTHER" id="PTHR42951:SF14">
    <property type="entry name" value="METALLO-BETA-LACTAMASE SUPERFAMILY PROTEIN"/>
    <property type="match status" value="1"/>
</dbReference>
<evidence type="ECO:0000313" key="4">
    <source>
        <dbReference type="Proteomes" id="UP000030380"/>
    </source>
</evidence>
<dbReference type="AlphaFoldDB" id="A0A0A3ARE8"/>
<proteinExistence type="predicted"/>
<dbReference type="CDD" id="cd07739">
    <property type="entry name" value="metallo-hydrolase-like_MBL-fold"/>
    <property type="match status" value="1"/>
</dbReference>
<evidence type="ECO:0000256" key="1">
    <source>
        <dbReference type="SAM" id="SignalP"/>
    </source>
</evidence>
<dbReference type="InterPro" id="IPR050855">
    <property type="entry name" value="NDM-1-like"/>
</dbReference>
<dbReference type="Pfam" id="PF00753">
    <property type="entry name" value="Lactamase_B"/>
    <property type="match status" value="1"/>
</dbReference>
<comment type="caution">
    <text evidence="3">The sequence shown here is derived from an EMBL/GenBank/DDBJ whole genome shotgun (WGS) entry which is preliminary data.</text>
</comment>
<dbReference type="InterPro" id="IPR036866">
    <property type="entry name" value="RibonucZ/Hydroxyglut_hydro"/>
</dbReference>
<feature type="domain" description="Metallo-beta-lactamase" evidence="2">
    <location>
        <begin position="39"/>
        <end position="224"/>
    </location>
</feature>
<evidence type="ECO:0000259" key="2">
    <source>
        <dbReference type="SMART" id="SM00849"/>
    </source>
</evidence>
<dbReference type="InterPro" id="IPR001279">
    <property type="entry name" value="Metallo-B-lactamas"/>
</dbReference>